<dbReference type="PANTHER" id="PTHR44591:SF3">
    <property type="entry name" value="RESPONSE REGULATORY DOMAIN-CONTAINING PROTEIN"/>
    <property type="match status" value="1"/>
</dbReference>
<dbReference type="PROSITE" id="PS50110">
    <property type="entry name" value="RESPONSE_REGULATORY"/>
    <property type="match status" value="1"/>
</dbReference>
<name>A0ABV0BQI0_9SPHI</name>
<evidence type="ECO:0000256" key="2">
    <source>
        <dbReference type="PROSITE-ProRule" id="PRU00169"/>
    </source>
</evidence>
<evidence type="ECO:0000313" key="5">
    <source>
        <dbReference type="Proteomes" id="UP001409291"/>
    </source>
</evidence>
<comment type="caution">
    <text evidence="4">The sequence shown here is derived from an EMBL/GenBank/DDBJ whole genome shotgun (WGS) entry which is preliminary data.</text>
</comment>
<dbReference type="RefSeq" id="WP_346580595.1">
    <property type="nucleotide sequence ID" value="NZ_JBDJLH010000001.1"/>
</dbReference>
<dbReference type="Pfam" id="PF00072">
    <property type="entry name" value="Response_reg"/>
    <property type="match status" value="1"/>
</dbReference>
<protein>
    <submittedName>
        <fullName evidence="4">Response regulator</fullName>
    </submittedName>
</protein>
<feature type="modified residue" description="4-aspartylphosphate" evidence="2">
    <location>
        <position position="54"/>
    </location>
</feature>
<organism evidence="4 5">
    <name type="scientific">Sphingobacterium kitahiroshimense</name>
    <dbReference type="NCBI Taxonomy" id="470446"/>
    <lineage>
        <taxon>Bacteria</taxon>
        <taxon>Pseudomonadati</taxon>
        <taxon>Bacteroidota</taxon>
        <taxon>Sphingobacteriia</taxon>
        <taxon>Sphingobacteriales</taxon>
        <taxon>Sphingobacteriaceae</taxon>
        <taxon>Sphingobacterium</taxon>
    </lineage>
</organism>
<dbReference type="InterPro" id="IPR050595">
    <property type="entry name" value="Bact_response_regulator"/>
</dbReference>
<sequence>MDKKKIMICDDDQGILDVLQMLLEIEGFEVLPQINSIHIINEILMQSPDLLLLDLWMPILPGDEILKIIRDNPEIKKLPVIVISASGDGNKIAMEAGADSFLAKPFDLNEIISEVNSLLPH</sequence>
<dbReference type="SMART" id="SM00448">
    <property type="entry name" value="REC"/>
    <property type="match status" value="1"/>
</dbReference>
<keyword evidence="1 2" id="KW-0597">Phosphoprotein</keyword>
<dbReference type="InterPro" id="IPR001789">
    <property type="entry name" value="Sig_transdc_resp-reg_receiver"/>
</dbReference>
<accession>A0ABV0BQI0</accession>
<evidence type="ECO:0000256" key="1">
    <source>
        <dbReference type="ARBA" id="ARBA00022553"/>
    </source>
</evidence>
<dbReference type="Proteomes" id="UP001409291">
    <property type="component" value="Unassembled WGS sequence"/>
</dbReference>
<dbReference type="InterPro" id="IPR011006">
    <property type="entry name" value="CheY-like_superfamily"/>
</dbReference>
<reference evidence="4 5" key="1">
    <citation type="submission" date="2024-04" db="EMBL/GenBank/DDBJ databases">
        <title>WGS of bacteria from Torrens River.</title>
        <authorList>
            <person name="Wyrsch E.R."/>
            <person name="Drigo B."/>
        </authorList>
    </citation>
    <scope>NUCLEOTIDE SEQUENCE [LARGE SCALE GENOMIC DNA]</scope>
    <source>
        <strain evidence="4 5">TWI391</strain>
    </source>
</reference>
<evidence type="ECO:0000259" key="3">
    <source>
        <dbReference type="PROSITE" id="PS50110"/>
    </source>
</evidence>
<keyword evidence="5" id="KW-1185">Reference proteome</keyword>
<evidence type="ECO:0000313" key="4">
    <source>
        <dbReference type="EMBL" id="MEN5376298.1"/>
    </source>
</evidence>
<proteinExistence type="predicted"/>
<feature type="domain" description="Response regulatory" evidence="3">
    <location>
        <begin position="5"/>
        <end position="119"/>
    </location>
</feature>
<dbReference type="EMBL" id="JBDJNQ010000001">
    <property type="protein sequence ID" value="MEN5376298.1"/>
    <property type="molecule type" value="Genomic_DNA"/>
</dbReference>
<gene>
    <name evidence="4" type="ORF">ABE541_03400</name>
</gene>
<dbReference type="SUPFAM" id="SSF52172">
    <property type="entry name" value="CheY-like"/>
    <property type="match status" value="1"/>
</dbReference>
<dbReference type="PANTHER" id="PTHR44591">
    <property type="entry name" value="STRESS RESPONSE REGULATOR PROTEIN 1"/>
    <property type="match status" value="1"/>
</dbReference>
<dbReference type="Gene3D" id="3.40.50.2300">
    <property type="match status" value="1"/>
</dbReference>